<dbReference type="STRING" id="471855.Shel_17740"/>
<dbReference type="InterPro" id="IPR018060">
    <property type="entry name" value="HTH_AraC"/>
</dbReference>
<evidence type="ECO:0000256" key="2">
    <source>
        <dbReference type="ARBA" id="ARBA00023125"/>
    </source>
</evidence>
<dbReference type="SMART" id="SM00342">
    <property type="entry name" value="HTH_ARAC"/>
    <property type="match status" value="1"/>
</dbReference>
<dbReference type="InterPro" id="IPR009057">
    <property type="entry name" value="Homeodomain-like_sf"/>
</dbReference>
<organism evidence="5 6">
    <name type="scientific">Slackia heliotrinireducens (strain ATCC 29202 / DSM 20476 / NCTC 11029 / RHS 1)</name>
    <name type="common">Peptococcus heliotrinreducens</name>
    <dbReference type="NCBI Taxonomy" id="471855"/>
    <lineage>
        <taxon>Bacteria</taxon>
        <taxon>Bacillati</taxon>
        <taxon>Actinomycetota</taxon>
        <taxon>Coriobacteriia</taxon>
        <taxon>Eggerthellales</taxon>
        <taxon>Eggerthellaceae</taxon>
        <taxon>Slackia</taxon>
    </lineage>
</organism>
<dbReference type="Gene3D" id="1.10.10.60">
    <property type="entry name" value="Homeodomain-like"/>
    <property type="match status" value="2"/>
</dbReference>
<evidence type="ECO:0000313" key="6">
    <source>
        <dbReference type="Proteomes" id="UP000002026"/>
    </source>
</evidence>
<keyword evidence="1" id="KW-0805">Transcription regulation</keyword>
<dbReference type="GO" id="GO:0003700">
    <property type="term" value="F:DNA-binding transcription factor activity"/>
    <property type="evidence" value="ECO:0007669"/>
    <property type="project" value="InterPro"/>
</dbReference>
<dbReference type="PRINTS" id="PR00032">
    <property type="entry name" value="HTHARAC"/>
</dbReference>
<dbReference type="Pfam" id="PF12833">
    <property type="entry name" value="HTH_18"/>
    <property type="match status" value="1"/>
</dbReference>
<feature type="domain" description="HTH araC/xylS-type" evidence="4">
    <location>
        <begin position="213"/>
        <end position="315"/>
    </location>
</feature>
<keyword evidence="3" id="KW-0804">Transcription</keyword>
<dbReference type="PROSITE" id="PS01124">
    <property type="entry name" value="HTH_ARAC_FAMILY_2"/>
    <property type="match status" value="1"/>
</dbReference>
<dbReference type="RefSeq" id="WP_012798895.1">
    <property type="nucleotide sequence ID" value="NC_013165.1"/>
</dbReference>
<dbReference type="PANTHER" id="PTHR47893">
    <property type="entry name" value="REGULATORY PROTEIN PCHR"/>
    <property type="match status" value="1"/>
</dbReference>
<reference evidence="5 6" key="1">
    <citation type="journal article" date="2009" name="Stand. Genomic Sci.">
        <title>Complete genome sequence of Slackia heliotrinireducens type strain (RHS 1).</title>
        <authorList>
            <person name="Pukall R."/>
            <person name="Lapidus A."/>
            <person name="Nolan M."/>
            <person name="Copeland A."/>
            <person name="Glavina Del Rio T."/>
            <person name="Lucas S."/>
            <person name="Chen F."/>
            <person name="Tice H."/>
            <person name="Cheng J.F."/>
            <person name="Chertkov O."/>
            <person name="Bruce D."/>
            <person name="Goodwin L."/>
            <person name="Kuske C."/>
            <person name="Brettin T."/>
            <person name="Detter J.C."/>
            <person name="Han C."/>
            <person name="Pitluck S."/>
            <person name="Pati A."/>
            <person name="Mavrommatis K."/>
            <person name="Ivanova N."/>
            <person name="Ovchinnikova G."/>
            <person name="Chen A."/>
            <person name="Palaniappan K."/>
            <person name="Schneider S."/>
            <person name="Rohde M."/>
            <person name="Chain P."/>
            <person name="D'haeseleer P."/>
            <person name="Goker M."/>
            <person name="Bristow J."/>
            <person name="Eisen J.A."/>
            <person name="Markowitz V."/>
            <person name="Kyrpides N.C."/>
            <person name="Klenk H.P."/>
            <person name="Hugenholtz P."/>
        </authorList>
    </citation>
    <scope>NUCLEOTIDE SEQUENCE [LARGE SCALE GENOMIC DNA]</scope>
    <source>
        <strain evidence="6">ATCC 29202 / DSM 20476 / NCTC 11029 / RHS 1</strain>
    </source>
</reference>
<dbReference type="PANTHER" id="PTHR47893:SF1">
    <property type="entry name" value="REGULATORY PROTEIN PCHR"/>
    <property type="match status" value="1"/>
</dbReference>
<gene>
    <name evidence="5" type="ordered locus">Shel_17740</name>
</gene>
<dbReference type="EMBL" id="CP001684">
    <property type="protein sequence ID" value="ACV22793.1"/>
    <property type="molecule type" value="Genomic_DNA"/>
</dbReference>
<evidence type="ECO:0000256" key="3">
    <source>
        <dbReference type="ARBA" id="ARBA00023163"/>
    </source>
</evidence>
<dbReference type="GO" id="GO:0043565">
    <property type="term" value="F:sequence-specific DNA binding"/>
    <property type="evidence" value="ECO:0007669"/>
    <property type="project" value="InterPro"/>
</dbReference>
<dbReference type="AlphaFoldDB" id="C7N7A8"/>
<accession>C7N7A8</accession>
<dbReference type="InterPro" id="IPR020449">
    <property type="entry name" value="Tscrpt_reg_AraC-type_HTH"/>
</dbReference>
<protein>
    <submittedName>
        <fullName evidence="5">DNA-binding domain-containing protein, AraC-type</fullName>
    </submittedName>
</protein>
<evidence type="ECO:0000259" key="4">
    <source>
        <dbReference type="PROSITE" id="PS01124"/>
    </source>
</evidence>
<keyword evidence="2 5" id="KW-0238">DNA-binding</keyword>
<dbReference type="Proteomes" id="UP000002026">
    <property type="component" value="Chromosome"/>
</dbReference>
<dbReference type="HOGENOM" id="CLU_052345_0_0_11"/>
<keyword evidence="6" id="KW-1185">Reference proteome</keyword>
<evidence type="ECO:0000313" key="5">
    <source>
        <dbReference type="EMBL" id="ACV22793.1"/>
    </source>
</evidence>
<evidence type="ECO:0000256" key="1">
    <source>
        <dbReference type="ARBA" id="ARBA00023015"/>
    </source>
</evidence>
<dbReference type="eggNOG" id="COG2207">
    <property type="taxonomic scope" value="Bacteria"/>
</dbReference>
<dbReference type="InterPro" id="IPR053142">
    <property type="entry name" value="PchR_regulatory_protein"/>
</dbReference>
<proteinExistence type="predicted"/>
<name>C7N7A8_SLAHD</name>
<dbReference type="SUPFAM" id="SSF46689">
    <property type="entry name" value="Homeodomain-like"/>
    <property type="match status" value="2"/>
</dbReference>
<dbReference type="KEGG" id="shi:Shel_17740"/>
<sequence>MIDYVGEFAIPEGWAIETKEDDLWVFCCADGDRYAHVAYYSVVPGVLLLDIDLKCHRLPQFELGRRTFMTVNWCTQGRCEASSPQRGSTVVDEGLLCISSSVARTCSYPTGSYRGYELVVELDKVMEEPGVFGQFGIRFGDLEKRLCRPAYALTVEPPEACRHAMRAIEDILDAEVPDRNAMRAAVCLLLAGFSDIDPARSRVSSSYLQKSQRELAQMLHDAILEDPTAPLPVSRIANAHGISEASLRGYFGRIYGTTPTAFARGLAMGRAAKLLANTDEPVGDVALSCGYVNPSKFSAAFKKEFDVNPLEYRRRSRLESRG</sequence>